<evidence type="ECO:0000313" key="2">
    <source>
        <dbReference type="Proteomes" id="UP000051950"/>
    </source>
</evidence>
<sequence length="60" mass="6677">MTHIDALTPISRLEQLKVGDLISDTWGSSGAIKTIEVLKGRTSLTYYFRIKSGKLILALR</sequence>
<dbReference type="EMBL" id="LMZQ01000031">
    <property type="protein sequence ID" value="KRT13813.1"/>
    <property type="molecule type" value="Genomic_DNA"/>
</dbReference>
<protein>
    <submittedName>
        <fullName evidence="1">Uncharacterized protein</fullName>
    </submittedName>
</protein>
<gene>
    <name evidence="1" type="ORF">ASU31_22515</name>
</gene>
<reference evidence="1 2" key="1">
    <citation type="submission" date="2015-11" db="EMBL/GenBank/DDBJ databases">
        <title>Sequence of Pedobacter ginsenosidimutans.</title>
        <authorList>
            <person name="Carson E."/>
            <person name="Keyser V."/>
            <person name="Newman J."/>
            <person name="Miller J."/>
        </authorList>
    </citation>
    <scope>NUCLEOTIDE SEQUENCE [LARGE SCALE GENOMIC DNA]</scope>
    <source>
        <strain evidence="1 2">KACC 14530</strain>
    </source>
</reference>
<proteinExistence type="predicted"/>
<keyword evidence="2" id="KW-1185">Reference proteome</keyword>
<accession>A0A0T5VKS5</accession>
<dbReference type="OrthoDB" id="771394at2"/>
<name>A0A0T5VKS5_9SPHI</name>
<dbReference type="RefSeq" id="WP_057934505.1">
    <property type="nucleotide sequence ID" value="NZ_LMZQ01000031.1"/>
</dbReference>
<evidence type="ECO:0000313" key="1">
    <source>
        <dbReference type="EMBL" id="KRT13813.1"/>
    </source>
</evidence>
<comment type="caution">
    <text evidence="1">The sequence shown here is derived from an EMBL/GenBank/DDBJ whole genome shotgun (WGS) entry which is preliminary data.</text>
</comment>
<dbReference type="Proteomes" id="UP000051950">
    <property type="component" value="Unassembled WGS sequence"/>
</dbReference>
<dbReference type="AlphaFoldDB" id="A0A0T5VKS5"/>
<organism evidence="1 2">
    <name type="scientific">Pedobacter ginsenosidimutans</name>
    <dbReference type="NCBI Taxonomy" id="687842"/>
    <lineage>
        <taxon>Bacteria</taxon>
        <taxon>Pseudomonadati</taxon>
        <taxon>Bacteroidota</taxon>
        <taxon>Sphingobacteriia</taxon>
        <taxon>Sphingobacteriales</taxon>
        <taxon>Sphingobacteriaceae</taxon>
        <taxon>Pedobacter</taxon>
    </lineage>
</organism>